<dbReference type="EMBL" id="MU863920">
    <property type="protein sequence ID" value="KAK4200382.1"/>
    <property type="molecule type" value="Genomic_DNA"/>
</dbReference>
<keyword evidence="3" id="KW-1185">Reference proteome</keyword>
<dbReference type="AlphaFoldDB" id="A0AAN6XMA9"/>
<reference evidence="2" key="2">
    <citation type="submission" date="2023-05" db="EMBL/GenBank/DDBJ databases">
        <authorList>
            <consortium name="Lawrence Berkeley National Laboratory"/>
            <person name="Steindorff A."/>
            <person name="Hensen N."/>
            <person name="Bonometti L."/>
            <person name="Westerberg I."/>
            <person name="Brannstrom I.O."/>
            <person name="Guillou S."/>
            <person name="Cros-Aarteil S."/>
            <person name="Calhoun S."/>
            <person name="Haridas S."/>
            <person name="Kuo A."/>
            <person name="Mondo S."/>
            <person name="Pangilinan J."/>
            <person name="Riley R."/>
            <person name="Labutti K."/>
            <person name="Andreopoulos B."/>
            <person name="Lipzen A."/>
            <person name="Chen C."/>
            <person name="Yanf M."/>
            <person name="Daum C."/>
            <person name="Ng V."/>
            <person name="Clum A."/>
            <person name="Ohm R."/>
            <person name="Martin F."/>
            <person name="Silar P."/>
            <person name="Natvig D."/>
            <person name="Lalanne C."/>
            <person name="Gautier V."/>
            <person name="Ament-Velasquez S.L."/>
            <person name="Kruys A."/>
            <person name="Hutchinson M.I."/>
            <person name="Powell A.J."/>
            <person name="Barry K."/>
            <person name="Miller A.N."/>
            <person name="Grigoriev I.V."/>
            <person name="Debuchy R."/>
            <person name="Gladieux P."/>
            <person name="Thoren M.H."/>
            <person name="Johannesson H."/>
        </authorList>
    </citation>
    <scope>NUCLEOTIDE SEQUENCE</scope>
    <source>
        <strain evidence="2">CBS 315.58</strain>
    </source>
</reference>
<dbReference type="Proteomes" id="UP001303160">
    <property type="component" value="Unassembled WGS sequence"/>
</dbReference>
<evidence type="ECO:0000313" key="3">
    <source>
        <dbReference type="Proteomes" id="UP001303160"/>
    </source>
</evidence>
<name>A0AAN6XMA9_9PEZI</name>
<reference evidence="2" key="1">
    <citation type="journal article" date="2023" name="Mol. Phylogenet. Evol.">
        <title>Genome-scale phylogeny and comparative genomics of the fungal order Sordariales.</title>
        <authorList>
            <person name="Hensen N."/>
            <person name="Bonometti L."/>
            <person name="Westerberg I."/>
            <person name="Brannstrom I.O."/>
            <person name="Guillou S."/>
            <person name="Cros-Aarteil S."/>
            <person name="Calhoun S."/>
            <person name="Haridas S."/>
            <person name="Kuo A."/>
            <person name="Mondo S."/>
            <person name="Pangilinan J."/>
            <person name="Riley R."/>
            <person name="LaButti K."/>
            <person name="Andreopoulos B."/>
            <person name="Lipzen A."/>
            <person name="Chen C."/>
            <person name="Yan M."/>
            <person name="Daum C."/>
            <person name="Ng V."/>
            <person name="Clum A."/>
            <person name="Steindorff A."/>
            <person name="Ohm R.A."/>
            <person name="Martin F."/>
            <person name="Silar P."/>
            <person name="Natvig D.O."/>
            <person name="Lalanne C."/>
            <person name="Gautier V."/>
            <person name="Ament-Velasquez S.L."/>
            <person name="Kruys A."/>
            <person name="Hutchinson M.I."/>
            <person name="Powell A.J."/>
            <person name="Barry K."/>
            <person name="Miller A.N."/>
            <person name="Grigoriev I.V."/>
            <person name="Debuchy R."/>
            <person name="Gladieux P."/>
            <person name="Hiltunen Thoren M."/>
            <person name="Johannesson H."/>
        </authorList>
    </citation>
    <scope>NUCLEOTIDE SEQUENCE</scope>
    <source>
        <strain evidence="2">CBS 315.58</strain>
    </source>
</reference>
<evidence type="ECO:0000313" key="2">
    <source>
        <dbReference type="EMBL" id="KAK4200382.1"/>
    </source>
</evidence>
<keyword evidence="1" id="KW-0472">Membrane</keyword>
<gene>
    <name evidence="2" type="ORF">QBC40DRAFT_71412</name>
</gene>
<proteinExistence type="predicted"/>
<keyword evidence="1" id="KW-0812">Transmembrane</keyword>
<keyword evidence="1" id="KW-1133">Transmembrane helix</keyword>
<organism evidence="2 3">
    <name type="scientific">Triangularia verruculosa</name>
    <dbReference type="NCBI Taxonomy" id="2587418"/>
    <lineage>
        <taxon>Eukaryota</taxon>
        <taxon>Fungi</taxon>
        <taxon>Dikarya</taxon>
        <taxon>Ascomycota</taxon>
        <taxon>Pezizomycotina</taxon>
        <taxon>Sordariomycetes</taxon>
        <taxon>Sordariomycetidae</taxon>
        <taxon>Sordariales</taxon>
        <taxon>Podosporaceae</taxon>
        <taxon>Triangularia</taxon>
    </lineage>
</organism>
<protein>
    <submittedName>
        <fullName evidence="2">Uncharacterized protein</fullName>
    </submittedName>
</protein>
<evidence type="ECO:0000256" key="1">
    <source>
        <dbReference type="SAM" id="Phobius"/>
    </source>
</evidence>
<sequence length="75" mass="8532">MEYTTRRRIAWDIIGFAEHSLWGLLFLFNRFFALREGLTFVFTFAGGGLIWGVQGTYLGTGFLLKGGVVCIYFVL</sequence>
<accession>A0AAN6XMA9</accession>
<comment type="caution">
    <text evidence="2">The sequence shown here is derived from an EMBL/GenBank/DDBJ whole genome shotgun (WGS) entry which is preliminary data.</text>
</comment>
<feature type="transmembrane region" description="Helical" evidence="1">
    <location>
        <begin position="48"/>
        <end position="74"/>
    </location>
</feature>